<keyword evidence="4" id="KW-1185">Reference proteome</keyword>
<proteinExistence type="predicted"/>
<dbReference type="FunFam" id="2.70.70.10:FF:000006">
    <property type="entry name" value="M23 family peptidase"/>
    <property type="match status" value="1"/>
</dbReference>
<keyword evidence="1" id="KW-0472">Membrane</keyword>
<dbReference type="InterPro" id="IPR016047">
    <property type="entry name" value="M23ase_b-sheet_dom"/>
</dbReference>
<dbReference type="EMBL" id="LNVX01000314">
    <property type="protein sequence ID" value="OEG70523.1"/>
    <property type="molecule type" value="Genomic_DNA"/>
</dbReference>
<evidence type="ECO:0000259" key="2">
    <source>
        <dbReference type="Pfam" id="PF01551"/>
    </source>
</evidence>
<name>A0A1E5IK65_ENDTX</name>
<dbReference type="Proteomes" id="UP000095237">
    <property type="component" value="Unassembled WGS sequence"/>
</dbReference>
<keyword evidence="1" id="KW-1133">Transmembrane helix</keyword>
<dbReference type="Pfam" id="PF01551">
    <property type="entry name" value="Peptidase_M23"/>
    <property type="match status" value="1"/>
</dbReference>
<dbReference type="AlphaFoldDB" id="A0A1E5IK65"/>
<evidence type="ECO:0000313" key="3">
    <source>
        <dbReference type="EMBL" id="OEG70523.1"/>
    </source>
</evidence>
<dbReference type="PANTHER" id="PTHR21666:SF286">
    <property type="entry name" value="LIPOPROTEIN NLPD"/>
    <property type="match status" value="1"/>
</dbReference>
<feature type="domain" description="M23ase beta-sheet core" evidence="2">
    <location>
        <begin position="212"/>
        <end position="306"/>
    </location>
</feature>
<reference evidence="3 4" key="1">
    <citation type="submission" date="2015-11" db="EMBL/GenBank/DDBJ databases">
        <title>Evidence for parallel genomic evolution in an endosymbiosis of termite gut flagellates.</title>
        <authorList>
            <person name="Zheng H."/>
        </authorList>
    </citation>
    <scope>NUCLEOTIDE SEQUENCE [LARGE SCALE GENOMIC DNA]</scope>
    <source>
        <strain evidence="3 4">CET450</strain>
    </source>
</reference>
<dbReference type="CDD" id="cd12797">
    <property type="entry name" value="M23_peptidase"/>
    <property type="match status" value="1"/>
</dbReference>
<accession>A0A1E5IK65</accession>
<dbReference type="PANTHER" id="PTHR21666">
    <property type="entry name" value="PEPTIDASE-RELATED"/>
    <property type="match status" value="1"/>
</dbReference>
<sequence length="368" mass="41698">MKIIYKILHKLNKRITIMLIPPGKTNSLKINISLLFMCIFMILWTALTLWSGYLASRHFDYVKTKIDNKVMHVRLLLFANQLEKAKNMFEKVQENDRNIRLLLAMDTKKSIVEEGLGQVFGEGGPTLAQTNALAAILSGGLNKISYYEILYKTDTLYEQYKFMCRSQKEIISYIRKQKLLSMTTPSGWPCRGHISSVYGFSLHRQIFHKNKFHFGIDIANKLNTPISSTAAGKVAVSDYWPGYGNIIAINHGQDYKTVYAHLSQRLVNVGAYISRGSVIAKMGSTGNSTGPHLHYEVYFKGNPVNPMSYLIDYPFADAIEPLIGRTVALEGTVKTAEVGGCCVSKVRLRATLMLYAFLWEQRLRWSET</sequence>
<keyword evidence="1" id="KW-0812">Transmembrane</keyword>
<dbReference type="GO" id="GO:0004222">
    <property type="term" value="F:metalloendopeptidase activity"/>
    <property type="evidence" value="ECO:0007669"/>
    <property type="project" value="TreeGrafter"/>
</dbReference>
<gene>
    <name evidence="3" type="ORF">ATZ36_00605</name>
</gene>
<dbReference type="SUPFAM" id="SSF51261">
    <property type="entry name" value="Duplicated hybrid motif"/>
    <property type="match status" value="1"/>
</dbReference>
<feature type="transmembrane region" description="Helical" evidence="1">
    <location>
        <begin position="34"/>
        <end position="55"/>
    </location>
</feature>
<evidence type="ECO:0000313" key="4">
    <source>
        <dbReference type="Proteomes" id="UP000095237"/>
    </source>
</evidence>
<dbReference type="Gene3D" id="2.70.70.10">
    <property type="entry name" value="Glucose Permease (Domain IIA)"/>
    <property type="match status" value="1"/>
</dbReference>
<dbReference type="InterPro" id="IPR011055">
    <property type="entry name" value="Dup_hybrid_motif"/>
</dbReference>
<evidence type="ECO:0000256" key="1">
    <source>
        <dbReference type="SAM" id="Phobius"/>
    </source>
</evidence>
<protein>
    <recommendedName>
        <fullName evidence="2">M23ase beta-sheet core domain-containing protein</fullName>
    </recommendedName>
</protein>
<organism evidence="3 4">
    <name type="scientific">Endomicrobium trichonymphae</name>
    <dbReference type="NCBI Taxonomy" id="1408204"/>
    <lineage>
        <taxon>Bacteria</taxon>
        <taxon>Pseudomonadati</taxon>
        <taxon>Elusimicrobiota</taxon>
        <taxon>Endomicrobiia</taxon>
        <taxon>Endomicrobiales</taxon>
        <taxon>Endomicrobiaceae</taxon>
        <taxon>Candidatus Endomicrobiellum</taxon>
    </lineage>
</organism>
<dbReference type="InterPro" id="IPR050570">
    <property type="entry name" value="Cell_wall_metabolism_enzyme"/>
</dbReference>
<comment type="caution">
    <text evidence="3">The sequence shown here is derived from an EMBL/GenBank/DDBJ whole genome shotgun (WGS) entry which is preliminary data.</text>
</comment>